<gene>
    <name evidence="2" type="ORF">PGTUg99_008794</name>
</gene>
<dbReference type="Proteomes" id="UP000325313">
    <property type="component" value="Unassembled WGS sequence"/>
</dbReference>
<proteinExistence type="predicted"/>
<sequence>MEQLPGRSTKNRVFIYNNSDDDDDDDAQKWAGGAGYHWDSGIRNFMSSLDDRKLNNNPRDEYGNTIKFPQLCELRHVHSSGCSLGLVNTDLKQASIPSNQPIGFVIGQNK</sequence>
<name>A0A5B0RD12_PUCGR</name>
<feature type="region of interest" description="Disordered" evidence="1">
    <location>
        <begin position="1"/>
        <end position="28"/>
    </location>
</feature>
<dbReference type="AlphaFoldDB" id="A0A5B0RD12"/>
<organism evidence="2 3">
    <name type="scientific">Puccinia graminis f. sp. tritici</name>
    <dbReference type="NCBI Taxonomy" id="56615"/>
    <lineage>
        <taxon>Eukaryota</taxon>
        <taxon>Fungi</taxon>
        <taxon>Dikarya</taxon>
        <taxon>Basidiomycota</taxon>
        <taxon>Pucciniomycotina</taxon>
        <taxon>Pucciniomycetes</taxon>
        <taxon>Pucciniales</taxon>
        <taxon>Pucciniaceae</taxon>
        <taxon>Puccinia</taxon>
    </lineage>
</organism>
<evidence type="ECO:0000313" key="2">
    <source>
        <dbReference type="EMBL" id="KAA1122835.1"/>
    </source>
</evidence>
<evidence type="ECO:0000256" key="1">
    <source>
        <dbReference type="SAM" id="MobiDB-lite"/>
    </source>
</evidence>
<accession>A0A5B0RD12</accession>
<dbReference type="EMBL" id="VDEP01000215">
    <property type="protein sequence ID" value="KAA1122835.1"/>
    <property type="molecule type" value="Genomic_DNA"/>
</dbReference>
<protein>
    <submittedName>
        <fullName evidence="2">Uncharacterized protein</fullName>
    </submittedName>
</protein>
<reference evidence="2 3" key="1">
    <citation type="submission" date="2019-05" db="EMBL/GenBank/DDBJ databases">
        <title>Emergence of the Ug99 lineage of the wheat stem rust pathogen through somatic hybridization.</title>
        <authorList>
            <person name="Li F."/>
            <person name="Upadhyaya N.M."/>
            <person name="Sperschneider J."/>
            <person name="Matny O."/>
            <person name="Nguyen-Phuc H."/>
            <person name="Mago R."/>
            <person name="Raley C."/>
            <person name="Miller M.E."/>
            <person name="Silverstein K.A.T."/>
            <person name="Henningsen E."/>
            <person name="Hirsch C.D."/>
            <person name="Visser B."/>
            <person name="Pretorius Z.A."/>
            <person name="Steffenson B.J."/>
            <person name="Schwessinger B."/>
            <person name="Dodds P.N."/>
            <person name="Figueroa M."/>
        </authorList>
    </citation>
    <scope>NUCLEOTIDE SEQUENCE [LARGE SCALE GENOMIC DNA]</scope>
    <source>
        <strain evidence="2 3">Ug99</strain>
    </source>
</reference>
<comment type="caution">
    <text evidence="2">The sequence shown here is derived from an EMBL/GenBank/DDBJ whole genome shotgun (WGS) entry which is preliminary data.</text>
</comment>
<evidence type="ECO:0000313" key="3">
    <source>
        <dbReference type="Proteomes" id="UP000325313"/>
    </source>
</evidence>